<comment type="similarity">
    <text evidence="2">Belongs to the type IA topoisomerase family.</text>
</comment>
<evidence type="ECO:0000313" key="13">
    <source>
        <dbReference type="Proteomes" id="UP001601059"/>
    </source>
</evidence>
<evidence type="ECO:0000256" key="2">
    <source>
        <dbReference type="ARBA" id="ARBA00009446"/>
    </source>
</evidence>
<dbReference type="PROSITE" id="PS00396">
    <property type="entry name" value="TOPO_IA_1"/>
    <property type="match status" value="1"/>
</dbReference>
<keyword evidence="6 12" id="KW-0413">Isomerase</keyword>
<dbReference type="SMART" id="SM00493">
    <property type="entry name" value="TOPRIM"/>
    <property type="match status" value="1"/>
</dbReference>
<reference evidence="12 13" key="1">
    <citation type="submission" date="2024-08" db="EMBL/GenBank/DDBJ databases">
        <title>Two novel Cytobacillus novel species.</title>
        <authorList>
            <person name="Liu G."/>
        </authorList>
    </citation>
    <scope>NUCLEOTIDE SEQUENCE [LARGE SCALE GENOMIC DNA]</scope>
    <source>
        <strain evidence="12 13">FJAT-54145</strain>
    </source>
</reference>
<dbReference type="EC" id="5.6.2.1" evidence="3"/>
<dbReference type="SMART" id="SM00436">
    <property type="entry name" value="TOP1Bc"/>
    <property type="match status" value="1"/>
</dbReference>
<evidence type="ECO:0000256" key="4">
    <source>
        <dbReference type="ARBA" id="ARBA00023029"/>
    </source>
</evidence>
<dbReference type="InterPro" id="IPR023406">
    <property type="entry name" value="Topo_IA_AS"/>
</dbReference>
<dbReference type="InterPro" id="IPR003601">
    <property type="entry name" value="Topo_IA_2"/>
</dbReference>
<evidence type="ECO:0000256" key="1">
    <source>
        <dbReference type="ARBA" id="ARBA00000213"/>
    </source>
</evidence>
<dbReference type="Pfam" id="PF01131">
    <property type="entry name" value="Topoisom_bac"/>
    <property type="match status" value="1"/>
</dbReference>
<dbReference type="Gene3D" id="3.40.50.140">
    <property type="match status" value="1"/>
</dbReference>
<dbReference type="Pfam" id="PF13342">
    <property type="entry name" value="Toprim_Crpt"/>
    <property type="match status" value="3"/>
</dbReference>
<protein>
    <recommendedName>
        <fullName evidence="3">DNA topoisomerase</fullName>
        <ecNumber evidence="3">5.6.2.1</ecNumber>
    </recommendedName>
    <alternativeName>
        <fullName evidence="10">Omega-protein</fullName>
    </alternativeName>
    <alternativeName>
        <fullName evidence="9">Relaxing enzyme</fullName>
    </alternativeName>
    <alternativeName>
        <fullName evidence="7">Swivelase</fullName>
    </alternativeName>
    <alternativeName>
        <fullName evidence="8">Untwisting enzyme</fullName>
    </alternativeName>
</protein>
<dbReference type="Proteomes" id="UP001601059">
    <property type="component" value="Unassembled WGS sequence"/>
</dbReference>
<dbReference type="InterPro" id="IPR034144">
    <property type="entry name" value="TOPRIM_TopoIII"/>
</dbReference>
<evidence type="ECO:0000256" key="6">
    <source>
        <dbReference type="ARBA" id="ARBA00023235"/>
    </source>
</evidence>
<feature type="domain" description="Topo IA-type catalytic" evidence="11">
    <location>
        <begin position="160"/>
        <end position="595"/>
    </location>
</feature>
<dbReference type="SUPFAM" id="SSF56712">
    <property type="entry name" value="Prokaryotic type I DNA topoisomerase"/>
    <property type="match status" value="1"/>
</dbReference>
<keyword evidence="5" id="KW-0238">DNA-binding</keyword>
<evidence type="ECO:0000256" key="9">
    <source>
        <dbReference type="ARBA" id="ARBA00032235"/>
    </source>
</evidence>
<dbReference type="PROSITE" id="PS52039">
    <property type="entry name" value="TOPO_IA_2"/>
    <property type="match status" value="1"/>
</dbReference>
<proteinExistence type="inferred from homology"/>
<dbReference type="InterPro" id="IPR013497">
    <property type="entry name" value="Topo_IA_cen"/>
</dbReference>
<evidence type="ECO:0000256" key="8">
    <source>
        <dbReference type="ARBA" id="ARBA00031985"/>
    </source>
</evidence>
<evidence type="ECO:0000313" key="12">
    <source>
        <dbReference type="EMBL" id="MFE8703903.1"/>
    </source>
</evidence>
<keyword evidence="13" id="KW-1185">Reference proteome</keyword>
<comment type="caution">
    <text evidence="12">The sequence shown here is derived from an EMBL/GenBank/DDBJ whole genome shotgun (WGS) entry which is preliminary data.</text>
</comment>
<dbReference type="Gene3D" id="2.70.20.10">
    <property type="entry name" value="Topoisomerase I, domain 3"/>
    <property type="match status" value="1"/>
</dbReference>
<dbReference type="InterPro" id="IPR013825">
    <property type="entry name" value="Topo_IA_cen_sub2"/>
</dbReference>
<dbReference type="Gene3D" id="1.10.460.10">
    <property type="entry name" value="Topoisomerase I, domain 2"/>
    <property type="match status" value="1"/>
</dbReference>
<evidence type="ECO:0000259" key="11">
    <source>
        <dbReference type="PROSITE" id="PS52039"/>
    </source>
</evidence>
<dbReference type="PANTHER" id="PTHR11390:SF21">
    <property type="entry name" value="DNA TOPOISOMERASE 3-ALPHA"/>
    <property type="match status" value="1"/>
</dbReference>
<organism evidence="12 13">
    <name type="scientific">Cytobacillus spartinae</name>
    <dbReference type="NCBI Taxonomy" id="3299023"/>
    <lineage>
        <taxon>Bacteria</taxon>
        <taxon>Bacillati</taxon>
        <taxon>Bacillota</taxon>
        <taxon>Bacilli</taxon>
        <taxon>Bacillales</taxon>
        <taxon>Bacillaceae</taxon>
        <taxon>Cytobacillus</taxon>
    </lineage>
</organism>
<dbReference type="InterPro" id="IPR006171">
    <property type="entry name" value="TOPRIM_dom"/>
</dbReference>
<dbReference type="GO" id="GO:0016853">
    <property type="term" value="F:isomerase activity"/>
    <property type="evidence" value="ECO:0007669"/>
    <property type="project" value="UniProtKB-KW"/>
</dbReference>
<dbReference type="InterPro" id="IPR013826">
    <property type="entry name" value="Topo_IA_cen_sub3"/>
</dbReference>
<dbReference type="CDD" id="cd03362">
    <property type="entry name" value="TOPRIM_TopoIA_TopoIII"/>
    <property type="match status" value="1"/>
</dbReference>
<dbReference type="InterPro" id="IPR025589">
    <property type="entry name" value="Toprim_C_rpt"/>
</dbReference>
<dbReference type="CDD" id="cd00186">
    <property type="entry name" value="TOP1Ac"/>
    <property type="match status" value="1"/>
</dbReference>
<dbReference type="EMBL" id="JBIACK010000021">
    <property type="protein sequence ID" value="MFE8703903.1"/>
    <property type="molecule type" value="Genomic_DNA"/>
</dbReference>
<comment type="catalytic activity">
    <reaction evidence="1">
        <text>ATP-independent breakage of single-stranded DNA, followed by passage and rejoining.</text>
        <dbReference type="EC" id="5.6.2.1"/>
    </reaction>
</comment>
<evidence type="ECO:0000256" key="3">
    <source>
        <dbReference type="ARBA" id="ARBA00012891"/>
    </source>
</evidence>
<gene>
    <name evidence="12" type="ORF">ACFYKX_25355</name>
</gene>
<evidence type="ECO:0000256" key="5">
    <source>
        <dbReference type="ARBA" id="ARBA00023125"/>
    </source>
</evidence>
<dbReference type="InterPro" id="IPR013824">
    <property type="entry name" value="Topo_IA_cen_sub1"/>
</dbReference>
<keyword evidence="4" id="KW-0799">Topoisomerase</keyword>
<dbReference type="RefSeq" id="WP_389364817.1">
    <property type="nucleotide sequence ID" value="NZ_JBIACK010000021.1"/>
</dbReference>
<dbReference type="PRINTS" id="PR00417">
    <property type="entry name" value="PRTPISMRASEI"/>
</dbReference>
<evidence type="ECO:0000256" key="10">
    <source>
        <dbReference type="ARBA" id="ARBA00032877"/>
    </source>
</evidence>
<dbReference type="PANTHER" id="PTHR11390">
    <property type="entry name" value="PROKARYOTIC DNA TOPOISOMERASE"/>
    <property type="match status" value="1"/>
</dbReference>
<evidence type="ECO:0000256" key="7">
    <source>
        <dbReference type="ARBA" id="ARBA00030003"/>
    </source>
</evidence>
<dbReference type="InterPro" id="IPR023405">
    <property type="entry name" value="Topo_IA_core_domain"/>
</dbReference>
<sequence length="885" mass="101335">MGKILFISEKPKVTRELLKSPRFKNSKKNEGNEPFIGYYENEKYVHTWAVGHLLELFNPEDHDPDRKDFSFDVLPNIFPLRYKPKHELQAQLDTIVRLLNRSDIEVVVNACDIDKEGEIIFREIYEYSGCTKPILRLLLSNYESSEVEASLNKLEKGEDFDTLAAAGKLRQYLDHLLGDTITRASTVKLANKQFLLSGGRIQLCLLNEIRRRELSVEQYRPQTLYTLMVDTGFLTSYKTEGQVLDPRPLKSLMERLKDSSLTVTSFGNKESKKHAPNLYNLTDLYQDCIKKLNVPSPKAKKAIQTLYEEGYISYPRTDSRHLPSSMVESVQTVIQALKETSTFSNIANALEMQNVTKNHRSFNDELVTAHYAIIPTKKPLPQDKPDIEVAIYNLIVERFIANWMKPAIYSVREVVLVDAEENEFISKENVLKEKGFLSVLSNEEIEEGKKDSFSIPELHEGQILPINRIFLKEGETTKPSYHTEGSILKFMESAGRNLIEDQELKELMKGKRIGTPATVETFIPKLLQRGYIILEKRNIKTTSLGATFIDSFPVNEIKDPSFTAEMEYNIQQIQNGQKTFEEMTELTNRFACSIVEQMRAIPETTMNQIIVSRNKDLHIATCTCGGTIIDKKAFYGCDQFPTCNVTFPKSIKGKHIPGKQIQRLLKEGSTELIKDFKTEEGKTFDAFIVYHEGKLQFRFLTLEEQAIGQCPKCKEGYVIKNKLSFYGCSRYKDGCEFTLPVKIKGKSLPTSQIKKLLSQKQTDFISGFEGEKGEFTAAIILKEDYSLAFQFPSKEDRYIGKCPICKANVLIGKSYYLCENYKKTCDFLLNPIFCEKKIPVQQIKKLLDKNVTDKLDGFMSQKTGKTFPAKLTYNSKEKRLSFIFK</sequence>
<dbReference type="InterPro" id="IPR000380">
    <property type="entry name" value="Topo_IA"/>
</dbReference>
<accession>A0ABW6KI28</accession>
<dbReference type="Gene3D" id="1.10.290.10">
    <property type="entry name" value="Topoisomerase I, domain 4"/>
    <property type="match status" value="1"/>
</dbReference>
<name>A0ABW6KI28_9BACI</name>
<dbReference type="SMART" id="SM00437">
    <property type="entry name" value="TOP1Ac"/>
    <property type="match status" value="1"/>
</dbReference>
<dbReference type="InterPro" id="IPR003602">
    <property type="entry name" value="Topo_IA_DNA-bd_dom"/>
</dbReference>